<keyword evidence="2" id="KW-1185">Reference proteome</keyword>
<protein>
    <submittedName>
        <fullName evidence="1">Uncharacterized protein</fullName>
    </submittedName>
</protein>
<dbReference type="GO" id="GO:0030008">
    <property type="term" value="C:TRAPP complex"/>
    <property type="evidence" value="ECO:0007669"/>
    <property type="project" value="TreeGrafter"/>
</dbReference>
<dbReference type="GO" id="GO:0005794">
    <property type="term" value="C:Golgi apparatus"/>
    <property type="evidence" value="ECO:0007669"/>
    <property type="project" value="TreeGrafter"/>
</dbReference>
<sequence>MPFNSKMLDYSYEENQHLLYWPESSRLKQAREENKPAMNYTMPGIREEFMRSSIDFRFKDLYNKFFPNLDIPLNQRGLSWFIKKGLFEAALNGTSDMLTWLGQGKEKAGRPSEITQVSMEVWSLRFQLLINLRMHAQLLSEIAPFEELDAPDLYYQYRSPDKTGSYVPFTMRLIHAESLRFSPFPWRSLIRISKLWEDVESIIKNMEADQQPEENVKAWRSRLETVKLVYVRVLHELGEYKQSMAILEQVRNDNSDMNEKLEITRAMMRMAMQAGDEKSMNLQAEYAHKYSAGTNEMILHKAFRSIFLGAFTHANDYIFRIQNEEKKPQILNTKAIVQLYSAQTRNAVETLMQIKPLLDGPTTTNLKTMAELCYSTAAKDELLIR</sequence>
<organism evidence="1 2">
    <name type="scientific">Caenorhabditis bovis</name>
    <dbReference type="NCBI Taxonomy" id="2654633"/>
    <lineage>
        <taxon>Eukaryota</taxon>
        <taxon>Metazoa</taxon>
        <taxon>Ecdysozoa</taxon>
        <taxon>Nematoda</taxon>
        <taxon>Chromadorea</taxon>
        <taxon>Rhabditida</taxon>
        <taxon>Rhabditina</taxon>
        <taxon>Rhabditomorpha</taxon>
        <taxon>Rhabditoidea</taxon>
        <taxon>Rhabditidae</taxon>
        <taxon>Peloderinae</taxon>
        <taxon>Caenorhabditis</taxon>
    </lineage>
</organism>
<proteinExistence type="predicted"/>
<dbReference type="PANTHER" id="PTHR21581">
    <property type="entry name" value="D-ALANYL-D-ALANINE CARBOXYPEPTIDASE"/>
    <property type="match status" value="1"/>
</dbReference>
<evidence type="ECO:0000313" key="1">
    <source>
        <dbReference type="EMBL" id="CAB3400870.1"/>
    </source>
</evidence>
<accession>A0A8S1ESJ9</accession>
<name>A0A8S1ESJ9_9PELO</name>
<evidence type="ECO:0000313" key="2">
    <source>
        <dbReference type="Proteomes" id="UP000494206"/>
    </source>
</evidence>
<dbReference type="Proteomes" id="UP000494206">
    <property type="component" value="Unassembled WGS sequence"/>
</dbReference>
<gene>
    <name evidence="1" type="ORF">CBOVIS_LOCUS3708</name>
</gene>
<dbReference type="OrthoDB" id="428342at2759"/>
<dbReference type="AlphaFoldDB" id="A0A8S1ESJ9"/>
<comment type="caution">
    <text evidence="1">The sequence shown here is derived from an EMBL/GenBank/DDBJ whole genome shotgun (WGS) entry which is preliminary data.</text>
</comment>
<reference evidence="1 2" key="1">
    <citation type="submission" date="2020-04" db="EMBL/GenBank/DDBJ databases">
        <authorList>
            <person name="Laetsch R D."/>
            <person name="Stevens L."/>
            <person name="Kumar S."/>
            <person name="Blaxter L. M."/>
        </authorList>
    </citation>
    <scope>NUCLEOTIDE SEQUENCE [LARGE SCALE GENOMIC DNA]</scope>
</reference>
<dbReference type="EMBL" id="CADEPM010000002">
    <property type="protein sequence ID" value="CAB3400870.1"/>
    <property type="molecule type" value="Genomic_DNA"/>
</dbReference>
<dbReference type="PANTHER" id="PTHR21581:SF6">
    <property type="entry name" value="TRAFFICKING PROTEIN PARTICLE COMPLEX SUBUNIT 12"/>
    <property type="match status" value="1"/>
</dbReference>